<dbReference type="EMBL" id="JBAMIC010000007">
    <property type="protein sequence ID" value="KAK7105570.1"/>
    <property type="molecule type" value="Genomic_DNA"/>
</dbReference>
<keyword evidence="2" id="KW-1185">Reference proteome</keyword>
<dbReference type="AlphaFoldDB" id="A0AAN9BGZ3"/>
<proteinExistence type="predicted"/>
<name>A0AAN9BGZ3_9CAEN</name>
<gene>
    <name evidence="1" type="ORF">V1264_016934</name>
</gene>
<comment type="caution">
    <text evidence="1">The sequence shown here is derived from an EMBL/GenBank/DDBJ whole genome shotgun (WGS) entry which is preliminary data.</text>
</comment>
<evidence type="ECO:0000313" key="2">
    <source>
        <dbReference type="Proteomes" id="UP001374579"/>
    </source>
</evidence>
<organism evidence="1 2">
    <name type="scientific">Littorina saxatilis</name>
    <dbReference type="NCBI Taxonomy" id="31220"/>
    <lineage>
        <taxon>Eukaryota</taxon>
        <taxon>Metazoa</taxon>
        <taxon>Spiralia</taxon>
        <taxon>Lophotrochozoa</taxon>
        <taxon>Mollusca</taxon>
        <taxon>Gastropoda</taxon>
        <taxon>Caenogastropoda</taxon>
        <taxon>Littorinimorpha</taxon>
        <taxon>Littorinoidea</taxon>
        <taxon>Littorinidae</taxon>
        <taxon>Littorina</taxon>
    </lineage>
</organism>
<sequence>MHPSTHSLFRQPYSVFRISAIPNDCSTDTSTDITTANISTVTVNISMTSSILLLSLCAYWTLRSGVYGSIPDPPPFQIVQGLDDQHVVDNVLFNLTARSKRHCAVLCSSTACCDAFTHTVESSSPVSSSVCRCYNAVPSLGTSSTAVALGARTYYRDPCLNHKVLAADKRDYYNGQSRVCDNLDLRWYRFQFLNGNNAVMAAFNSVSYYKCSTDIPLVLRLQGQSLPPVGQQIDSRACGPDGGWCTAVTVRRCSEGFYIYKTKQTIFCAAFCTQPQ</sequence>
<reference evidence="1 2" key="1">
    <citation type="submission" date="2024-02" db="EMBL/GenBank/DDBJ databases">
        <title>Chromosome-scale genome assembly of the rough periwinkle Littorina saxatilis.</title>
        <authorList>
            <person name="De Jode A."/>
            <person name="Faria R."/>
            <person name="Formenti G."/>
            <person name="Sims Y."/>
            <person name="Smith T.P."/>
            <person name="Tracey A."/>
            <person name="Wood J.M.D."/>
            <person name="Zagrodzka Z.B."/>
            <person name="Johannesson K."/>
            <person name="Butlin R.K."/>
            <person name="Leder E.H."/>
        </authorList>
    </citation>
    <scope>NUCLEOTIDE SEQUENCE [LARGE SCALE GENOMIC DNA]</scope>
    <source>
        <strain evidence="1">Snail1</strain>
        <tissue evidence="1">Muscle</tissue>
    </source>
</reference>
<dbReference type="Proteomes" id="UP001374579">
    <property type="component" value="Unassembled WGS sequence"/>
</dbReference>
<evidence type="ECO:0000313" key="1">
    <source>
        <dbReference type="EMBL" id="KAK7105570.1"/>
    </source>
</evidence>
<protein>
    <submittedName>
        <fullName evidence="1">Uncharacterized protein</fullName>
    </submittedName>
</protein>
<accession>A0AAN9BGZ3</accession>